<dbReference type="InterPro" id="IPR050090">
    <property type="entry name" value="Tyrosine_recombinase_XerCD"/>
</dbReference>
<dbReference type="InterPro" id="IPR010998">
    <property type="entry name" value="Integrase_recombinase_N"/>
</dbReference>
<dbReference type="GO" id="GO:0003677">
    <property type="term" value="F:DNA binding"/>
    <property type="evidence" value="ECO:0007669"/>
    <property type="project" value="UniProtKB-UniRule"/>
</dbReference>
<protein>
    <submittedName>
        <fullName evidence="7">Integrase</fullName>
    </submittedName>
</protein>
<evidence type="ECO:0000259" key="6">
    <source>
        <dbReference type="PROSITE" id="PS51900"/>
    </source>
</evidence>
<dbReference type="InterPro" id="IPR013762">
    <property type="entry name" value="Integrase-like_cat_sf"/>
</dbReference>
<dbReference type="RefSeq" id="WP_183658568.1">
    <property type="nucleotide sequence ID" value="NZ_JACHWU010000007.1"/>
</dbReference>
<comment type="similarity">
    <text evidence="1">Belongs to the 'phage' integrase family.</text>
</comment>
<dbReference type="Proteomes" id="UP000550714">
    <property type="component" value="Unassembled WGS sequence"/>
</dbReference>
<feature type="domain" description="Tyr recombinase" evidence="5">
    <location>
        <begin position="208"/>
        <end position="412"/>
    </location>
</feature>
<dbReference type="CDD" id="cd01189">
    <property type="entry name" value="INT_ICEBs1_C_like"/>
    <property type="match status" value="1"/>
</dbReference>
<evidence type="ECO:0000313" key="8">
    <source>
        <dbReference type="Proteomes" id="UP000550714"/>
    </source>
</evidence>
<evidence type="ECO:0000256" key="4">
    <source>
        <dbReference type="PROSITE-ProRule" id="PRU01248"/>
    </source>
</evidence>
<dbReference type="PANTHER" id="PTHR30349:SF41">
    <property type="entry name" value="INTEGRASE_RECOMBINASE PROTEIN MJ0367-RELATED"/>
    <property type="match status" value="1"/>
</dbReference>
<proteinExistence type="inferred from homology"/>
<keyword evidence="8" id="KW-1185">Reference proteome</keyword>
<name>A0A839S8Y8_9PSEU</name>
<evidence type="ECO:0000259" key="5">
    <source>
        <dbReference type="PROSITE" id="PS51898"/>
    </source>
</evidence>
<reference evidence="7 8" key="1">
    <citation type="submission" date="2020-08" db="EMBL/GenBank/DDBJ databases">
        <title>Genomic Encyclopedia of Type Strains, Phase III (KMG-III): the genomes of soil and plant-associated and newly described type strains.</title>
        <authorList>
            <person name="Whitman W."/>
        </authorList>
    </citation>
    <scope>NUCLEOTIDE SEQUENCE [LARGE SCALE GENOMIC DNA]</scope>
    <source>
        <strain evidence="7 8">CECT 8577</strain>
    </source>
</reference>
<dbReference type="InterPro" id="IPR011010">
    <property type="entry name" value="DNA_brk_join_enz"/>
</dbReference>
<dbReference type="PROSITE" id="PS51898">
    <property type="entry name" value="TYR_RECOMBINASE"/>
    <property type="match status" value="1"/>
</dbReference>
<gene>
    <name evidence="7" type="ORF">FHS23_004130</name>
</gene>
<dbReference type="InterPro" id="IPR002104">
    <property type="entry name" value="Integrase_catalytic"/>
</dbReference>
<dbReference type="EMBL" id="JACHWU010000007">
    <property type="protein sequence ID" value="MBB3053087.1"/>
    <property type="molecule type" value="Genomic_DNA"/>
</dbReference>
<evidence type="ECO:0000256" key="3">
    <source>
        <dbReference type="ARBA" id="ARBA00023172"/>
    </source>
</evidence>
<keyword evidence="2 4" id="KW-0238">DNA-binding</keyword>
<dbReference type="AlphaFoldDB" id="A0A839S8Y8"/>
<dbReference type="GO" id="GO:0015074">
    <property type="term" value="P:DNA integration"/>
    <property type="evidence" value="ECO:0007669"/>
    <property type="project" value="InterPro"/>
</dbReference>
<dbReference type="SUPFAM" id="SSF56349">
    <property type="entry name" value="DNA breaking-rejoining enzymes"/>
    <property type="match status" value="1"/>
</dbReference>
<organism evidence="7 8">
    <name type="scientific">Prauserella isguenensis</name>
    <dbReference type="NCBI Taxonomy" id="1470180"/>
    <lineage>
        <taxon>Bacteria</taxon>
        <taxon>Bacillati</taxon>
        <taxon>Actinomycetota</taxon>
        <taxon>Actinomycetes</taxon>
        <taxon>Pseudonocardiales</taxon>
        <taxon>Pseudonocardiaceae</taxon>
        <taxon>Prauserella</taxon>
    </lineage>
</organism>
<evidence type="ECO:0000313" key="7">
    <source>
        <dbReference type="EMBL" id="MBB3053087.1"/>
    </source>
</evidence>
<sequence length="429" mass="48169">MARRRSDGRQRGRIEQRGGSLRVVVYAGDDPVTGRRTYLRENIRGTDDAAWRKAENTLTQLRARVLKQRSTASTVRFDYAVDEWLRTADIEQSTRDSYVGYIDRVIKPVLGDVAVNKLGARQLENLYADLRRCRMRCDGKPFIEKHKAKDEHDCAVAECVVHRCKPMAASTVRQIHSIISSVLNAAVRWEWIESNPAKNAQRPKLRPPDPQPPTPADAARLVEAAFELGDDWGTLVWLVMTTGMRRAEVAGLRWSRVDLDAEIIEIRHTYVQSKGRGLEKDTKTHQMRRVALDSETVTLLRAHKENCREELAEVGVELDEDMFVFMGARSADATTPYPPDAISRRYKRMAARLKPPVNTHIHALRHFSATELLSAGVDLRTVAGRLGHGGGGATTLRVYAAWVAASDRKAAEILGSRLPKRPPKGSVEE</sequence>
<dbReference type="Gene3D" id="1.10.443.10">
    <property type="entry name" value="Intergrase catalytic core"/>
    <property type="match status" value="1"/>
</dbReference>
<comment type="caution">
    <text evidence="7">The sequence shown here is derived from an EMBL/GenBank/DDBJ whole genome shotgun (WGS) entry which is preliminary data.</text>
</comment>
<dbReference type="Pfam" id="PF00589">
    <property type="entry name" value="Phage_integrase"/>
    <property type="match status" value="1"/>
</dbReference>
<dbReference type="Gene3D" id="1.10.150.130">
    <property type="match status" value="1"/>
</dbReference>
<keyword evidence="3" id="KW-0233">DNA recombination</keyword>
<dbReference type="InterPro" id="IPR044068">
    <property type="entry name" value="CB"/>
</dbReference>
<accession>A0A839S8Y8</accession>
<feature type="domain" description="Core-binding (CB)" evidence="6">
    <location>
        <begin position="75"/>
        <end position="187"/>
    </location>
</feature>
<dbReference type="GO" id="GO:0006310">
    <property type="term" value="P:DNA recombination"/>
    <property type="evidence" value="ECO:0007669"/>
    <property type="project" value="UniProtKB-KW"/>
</dbReference>
<evidence type="ECO:0000256" key="1">
    <source>
        <dbReference type="ARBA" id="ARBA00008857"/>
    </source>
</evidence>
<dbReference type="PROSITE" id="PS51900">
    <property type="entry name" value="CB"/>
    <property type="match status" value="1"/>
</dbReference>
<dbReference type="PANTHER" id="PTHR30349">
    <property type="entry name" value="PHAGE INTEGRASE-RELATED"/>
    <property type="match status" value="1"/>
</dbReference>
<evidence type="ECO:0000256" key="2">
    <source>
        <dbReference type="ARBA" id="ARBA00023125"/>
    </source>
</evidence>